<sequence length="353" mass="40488">MVQQLGEGSATPTDSQHTPAIIQPSSSQPQKAQKPRKPIRKETQVPEPSGPTESVIDETVHKELGDKLIASLKRRVKKLEKKNKSRTHRLKRLYKVGLSTRIESSGDKESLDEDASKQERRINSIDADEDITLVSVAKNEMFDVDVLAGEEVFVAEQNENVVEEVVDAAQVSTTTTIVTITTEEITMAQALEALKISKPKVKGIVFKSQLKLFEFDRIQEMFDRAFKRVNTFEDFRTELGEGKEKRAGEELIQEITKKQKVKDSQKRKEKLLSNKDEVWKLQKGYKVLEWKLYDSCGVHSLMMQSMQIYMLVEKKYPLTPHTLSMMLEKKLIIDYESEMAYQLLKLIKKQLKN</sequence>
<evidence type="ECO:0000256" key="2">
    <source>
        <dbReference type="SAM" id="MobiDB-lite"/>
    </source>
</evidence>
<organism evidence="3">
    <name type="scientific">Tanacetum cinerariifolium</name>
    <name type="common">Dalmatian daisy</name>
    <name type="synonym">Chrysanthemum cinerariifolium</name>
    <dbReference type="NCBI Taxonomy" id="118510"/>
    <lineage>
        <taxon>Eukaryota</taxon>
        <taxon>Viridiplantae</taxon>
        <taxon>Streptophyta</taxon>
        <taxon>Embryophyta</taxon>
        <taxon>Tracheophyta</taxon>
        <taxon>Spermatophyta</taxon>
        <taxon>Magnoliopsida</taxon>
        <taxon>eudicotyledons</taxon>
        <taxon>Gunneridae</taxon>
        <taxon>Pentapetalae</taxon>
        <taxon>asterids</taxon>
        <taxon>campanulids</taxon>
        <taxon>Asterales</taxon>
        <taxon>Asteraceae</taxon>
        <taxon>Asteroideae</taxon>
        <taxon>Anthemideae</taxon>
        <taxon>Anthemidinae</taxon>
        <taxon>Tanacetum</taxon>
    </lineage>
</organism>
<name>A0A699JTR6_TANCI</name>
<proteinExistence type="predicted"/>
<evidence type="ECO:0000256" key="1">
    <source>
        <dbReference type="SAM" id="Coils"/>
    </source>
</evidence>
<comment type="caution">
    <text evidence="3">The sequence shown here is derived from an EMBL/GenBank/DDBJ whole genome shotgun (WGS) entry which is preliminary data.</text>
</comment>
<reference evidence="3" key="1">
    <citation type="journal article" date="2019" name="Sci. Rep.">
        <title>Draft genome of Tanacetum cinerariifolium, the natural source of mosquito coil.</title>
        <authorList>
            <person name="Yamashiro T."/>
            <person name="Shiraishi A."/>
            <person name="Satake H."/>
            <person name="Nakayama K."/>
        </authorList>
    </citation>
    <scope>NUCLEOTIDE SEQUENCE</scope>
</reference>
<dbReference type="AlphaFoldDB" id="A0A699JTR6"/>
<keyword evidence="1" id="KW-0175">Coiled coil</keyword>
<evidence type="ECO:0000313" key="3">
    <source>
        <dbReference type="EMBL" id="GFA57799.1"/>
    </source>
</evidence>
<gene>
    <name evidence="3" type="ORF">Tci_629771</name>
</gene>
<accession>A0A699JTR6</accession>
<dbReference type="EMBL" id="BKCJ010448847">
    <property type="protein sequence ID" value="GFA57799.1"/>
    <property type="molecule type" value="Genomic_DNA"/>
</dbReference>
<feature type="compositionally biased region" description="Low complexity" evidence="2">
    <location>
        <begin position="19"/>
        <end position="32"/>
    </location>
</feature>
<protein>
    <submittedName>
        <fullName evidence="3">Uncharacterized protein</fullName>
    </submittedName>
</protein>
<feature type="coiled-coil region" evidence="1">
    <location>
        <begin position="62"/>
        <end position="128"/>
    </location>
</feature>
<feature type="region of interest" description="Disordered" evidence="2">
    <location>
        <begin position="1"/>
        <end position="59"/>
    </location>
</feature>